<protein>
    <submittedName>
        <fullName evidence="2">Uncharacterized protein</fullName>
    </submittedName>
</protein>
<dbReference type="Gene3D" id="3.40.50.720">
    <property type="entry name" value="NAD(P)-binding Rossmann-like Domain"/>
    <property type="match status" value="1"/>
</dbReference>
<reference evidence="2 3" key="1">
    <citation type="submission" date="2024-01" db="EMBL/GenBank/DDBJ databases">
        <title>A draft genome for the cacao thread blight pathogen Marasmiellus scandens.</title>
        <authorList>
            <person name="Baruah I.K."/>
            <person name="Leung J."/>
            <person name="Bukari Y."/>
            <person name="Amoako-Attah I."/>
            <person name="Meinhardt L.W."/>
            <person name="Bailey B.A."/>
            <person name="Cohen S.P."/>
        </authorList>
    </citation>
    <scope>NUCLEOTIDE SEQUENCE [LARGE SCALE GENOMIC DNA]</scope>
    <source>
        <strain evidence="2 3">GH-19</strain>
    </source>
</reference>
<proteinExistence type="inferred from homology"/>
<dbReference type="InterPro" id="IPR036291">
    <property type="entry name" value="NAD(P)-bd_dom_sf"/>
</dbReference>
<evidence type="ECO:0000313" key="2">
    <source>
        <dbReference type="EMBL" id="KAK7454022.1"/>
    </source>
</evidence>
<name>A0ABR1J913_9AGAR</name>
<dbReference type="Pfam" id="PF13561">
    <property type="entry name" value="adh_short_C2"/>
    <property type="match status" value="1"/>
</dbReference>
<evidence type="ECO:0000256" key="1">
    <source>
        <dbReference type="ARBA" id="ARBA00006484"/>
    </source>
</evidence>
<dbReference type="EMBL" id="JBANRG010000025">
    <property type="protein sequence ID" value="KAK7454022.1"/>
    <property type="molecule type" value="Genomic_DNA"/>
</dbReference>
<comment type="caution">
    <text evidence="2">The sequence shown here is derived from an EMBL/GenBank/DDBJ whole genome shotgun (WGS) entry which is preliminary data.</text>
</comment>
<evidence type="ECO:0000313" key="3">
    <source>
        <dbReference type="Proteomes" id="UP001498398"/>
    </source>
</evidence>
<dbReference type="InterPro" id="IPR002347">
    <property type="entry name" value="SDR_fam"/>
</dbReference>
<gene>
    <name evidence="2" type="ORF">VKT23_011533</name>
</gene>
<dbReference type="PANTHER" id="PTHR42760:SF121">
    <property type="entry name" value="3-OXOACYL-(ACYL-CARRIER-PROTEIN) REDUCTASE"/>
    <property type="match status" value="1"/>
</dbReference>
<sequence length="269" mass="28873">MAARTEKPTRIAIVTGASQGIGKAIALRLAKDGLHVALNDIPSKIDQLNAVSEEIKAVGPGRKSSVHTGDVSQEEDVKRMIEEVVETYGGLDVMIANAGIVIDKAFMETTVEEWDKIFSINARGVFLCYQHAAKQMIKQGRGVGSLALVQSRANAEVIGQNVSSYSSTKFAVRGITQAAAGELGKHKITVNAYAPGMIDTQMARYMDESAQKKYNMKPGEFLDTYKSHSPLGYNGLPDDVAGLVSYLVSEEAHFITGQSVSVNGGVFCD</sequence>
<comment type="similarity">
    <text evidence="1">Belongs to the short-chain dehydrogenases/reductases (SDR) family.</text>
</comment>
<accession>A0ABR1J913</accession>
<dbReference type="PRINTS" id="PR00080">
    <property type="entry name" value="SDRFAMILY"/>
</dbReference>
<organism evidence="2 3">
    <name type="scientific">Marasmiellus scandens</name>
    <dbReference type="NCBI Taxonomy" id="2682957"/>
    <lineage>
        <taxon>Eukaryota</taxon>
        <taxon>Fungi</taxon>
        <taxon>Dikarya</taxon>
        <taxon>Basidiomycota</taxon>
        <taxon>Agaricomycotina</taxon>
        <taxon>Agaricomycetes</taxon>
        <taxon>Agaricomycetidae</taxon>
        <taxon>Agaricales</taxon>
        <taxon>Marasmiineae</taxon>
        <taxon>Omphalotaceae</taxon>
        <taxon>Marasmiellus</taxon>
    </lineage>
</organism>
<dbReference type="PANTHER" id="PTHR42760">
    <property type="entry name" value="SHORT-CHAIN DEHYDROGENASES/REDUCTASES FAMILY MEMBER"/>
    <property type="match status" value="1"/>
</dbReference>
<dbReference type="PRINTS" id="PR00081">
    <property type="entry name" value="GDHRDH"/>
</dbReference>
<dbReference type="Proteomes" id="UP001498398">
    <property type="component" value="Unassembled WGS sequence"/>
</dbReference>
<dbReference type="SUPFAM" id="SSF51735">
    <property type="entry name" value="NAD(P)-binding Rossmann-fold domains"/>
    <property type="match status" value="1"/>
</dbReference>
<keyword evidence="3" id="KW-1185">Reference proteome</keyword>